<organism evidence="1 3">
    <name type="scientific">Mus musculus</name>
    <name type="common">Mouse</name>
    <dbReference type="NCBI Taxonomy" id="10090"/>
    <lineage>
        <taxon>Eukaryota</taxon>
        <taxon>Metazoa</taxon>
        <taxon>Chordata</taxon>
        <taxon>Craniata</taxon>
        <taxon>Vertebrata</taxon>
        <taxon>Euteleostomi</taxon>
        <taxon>Mammalia</taxon>
        <taxon>Eutheria</taxon>
        <taxon>Euarchontoglires</taxon>
        <taxon>Glires</taxon>
        <taxon>Rodentia</taxon>
        <taxon>Myomorpha</taxon>
        <taxon>Muroidea</taxon>
        <taxon>Muridae</taxon>
        <taxon>Murinae</taxon>
        <taxon>Mus</taxon>
        <taxon>Mus</taxon>
    </lineage>
</organism>
<dbReference type="AGR" id="MGI:2387863"/>
<reference evidence="1 3" key="2">
    <citation type="journal article" date="2011" name="PLoS Biol.">
        <title>Modernizing reference genome assemblies.</title>
        <authorList>
            <person name="Church D.M."/>
            <person name="Schneider V.A."/>
            <person name="Graves T."/>
            <person name="Auger K."/>
            <person name="Cunningham F."/>
            <person name="Bouk N."/>
            <person name="Chen H.C."/>
            <person name="Agarwala R."/>
            <person name="McLaren W.M."/>
            <person name="Ritchie G.R."/>
            <person name="Albracht D."/>
            <person name="Kremitzki M."/>
            <person name="Rock S."/>
            <person name="Kotkiewicz H."/>
            <person name="Kremitzki C."/>
            <person name="Wollam A."/>
            <person name="Trani L."/>
            <person name="Fulton L."/>
            <person name="Fulton R."/>
            <person name="Matthews L."/>
            <person name="Whitehead S."/>
            <person name="Chow W."/>
            <person name="Torrance J."/>
            <person name="Dunn M."/>
            <person name="Harden G."/>
            <person name="Threadgold G."/>
            <person name="Wood J."/>
            <person name="Collins J."/>
            <person name="Heath P."/>
            <person name="Griffiths G."/>
            <person name="Pelan S."/>
            <person name="Grafham D."/>
            <person name="Eichler E.E."/>
            <person name="Weinstock G."/>
            <person name="Mardis E.R."/>
            <person name="Wilson R.K."/>
            <person name="Howe K."/>
            <person name="Flicek P."/>
            <person name="Hubbard T."/>
        </authorList>
    </citation>
    <scope>NUCLEOTIDE SEQUENCE [LARGE SCALE GENOMIC DNA]</scope>
    <source>
        <strain evidence="1 3">C57BL/6J</strain>
    </source>
</reference>
<reference evidence="1" key="3">
    <citation type="submission" date="2025-08" db="UniProtKB">
        <authorList>
            <consortium name="Ensembl"/>
        </authorList>
    </citation>
    <scope>IDENTIFICATION</scope>
    <source>
        <strain evidence="1">C57BL/6J</strain>
    </source>
</reference>
<dbReference type="MGI" id="MGI:2387863">
    <property type="gene designation" value="Zmynd10"/>
</dbReference>
<evidence type="ECO:0000313" key="2">
    <source>
        <dbReference type="MGI" id="MGI:2387863"/>
    </source>
</evidence>
<proteinExistence type="predicted"/>
<reference evidence="1 3" key="1">
    <citation type="journal article" date="2009" name="PLoS Biol.">
        <title>Lineage-specific biology revealed by a finished genome assembly of the mouse.</title>
        <authorList>
            <consortium name="Mouse Genome Sequencing Consortium"/>
            <person name="Church D.M."/>
            <person name="Goodstadt L."/>
            <person name="Hillier L.W."/>
            <person name="Zody M.C."/>
            <person name="Goldstein S."/>
            <person name="She X."/>
            <person name="Bult C.J."/>
            <person name="Agarwala R."/>
            <person name="Cherry J.L."/>
            <person name="DiCuccio M."/>
            <person name="Hlavina W."/>
            <person name="Kapustin Y."/>
            <person name="Meric P."/>
            <person name="Maglott D."/>
            <person name="Birtle Z."/>
            <person name="Marques A.C."/>
            <person name="Graves T."/>
            <person name="Zhou S."/>
            <person name="Teague B."/>
            <person name="Potamousis K."/>
            <person name="Churas C."/>
            <person name="Place M."/>
            <person name="Herschleb J."/>
            <person name="Runnheim R."/>
            <person name="Forrest D."/>
            <person name="Amos-Landgraf J."/>
            <person name="Schwartz D.C."/>
            <person name="Cheng Z."/>
            <person name="Lindblad-Toh K."/>
            <person name="Eichler E.E."/>
            <person name="Ponting C.P."/>
        </authorList>
    </citation>
    <scope>NUCLEOTIDE SEQUENCE [LARGE SCALE GENOMIC DNA]</scope>
    <source>
        <strain evidence="1 3">C57BL/6J</strain>
    </source>
</reference>
<gene>
    <name evidence="1 2" type="primary">Zmynd10</name>
</gene>
<dbReference type="Proteomes" id="UP000000589">
    <property type="component" value="Chromosome 9"/>
</dbReference>
<keyword evidence="3" id="KW-1185">Reference proteome</keyword>
<dbReference type="Antibodypedia" id="30915">
    <property type="antibodies" value="182 antibodies from 26 providers"/>
</dbReference>
<dbReference type="AlphaFoldDB" id="A0A0A6YW68"/>
<sequence length="41" mass="4523">MGDLELLLPGEAEVLVRGLRSFQLREMGSEGYTMRPPSSIS</sequence>
<evidence type="ECO:0000313" key="1">
    <source>
        <dbReference type="Ensembl" id="ENSMUSP00000141420.2"/>
    </source>
</evidence>
<dbReference type="VEuPathDB" id="HostDB:ENSMUSG00000010044"/>
<dbReference type="SMR" id="A0A0A6YW68"/>
<dbReference type="HOGENOM" id="CLU_3279330_0_0_1"/>
<dbReference type="GeneTree" id="ENSGT00940000153820"/>
<dbReference type="Bgee" id="ENSMUSG00000010044">
    <property type="expression patterns" value="Expressed in spermatocyte and 70 other cell types or tissues"/>
</dbReference>
<evidence type="ECO:0000313" key="3">
    <source>
        <dbReference type="Proteomes" id="UP000000589"/>
    </source>
</evidence>
<dbReference type="ExpressionAtlas" id="A0A0A6YW68">
    <property type="expression patterns" value="baseline and differential"/>
</dbReference>
<accession>A0A0A6YW68</accession>
<dbReference type="Ensembl" id="ENSMUST00000193303.6">
    <property type="protein sequence ID" value="ENSMUSP00000141420.2"/>
    <property type="gene ID" value="ENSMUSG00000010044.13"/>
</dbReference>
<dbReference type="ProteomicsDB" id="373514"/>
<reference evidence="1" key="4">
    <citation type="submission" date="2025-09" db="UniProtKB">
        <authorList>
            <consortium name="Ensembl"/>
        </authorList>
    </citation>
    <scope>IDENTIFICATION</scope>
    <source>
        <strain evidence="1">C57BL/6J</strain>
    </source>
</reference>
<name>A0A0A6YW68_MOUSE</name>
<protein>
    <submittedName>
        <fullName evidence="1">Zinc finger, MYND domain containing 10</fullName>
    </submittedName>
</protein>